<proteinExistence type="predicted"/>
<evidence type="ECO:0000256" key="6">
    <source>
        <dbReference type="ARBA" id="ARBA00022786"/>
    </source>
</evidence>
<feature type="region of interest" description="Disordered" evidence="9">
    <location>
        <begin position="156"/>
        <end position="185"/>
    </location>
</feature>
<evidence type="ECO:0000256" key="5">
    <source>
        <dbReference type="ARBA" id="ARBA00022771"/>
    </source>
</evidence>
<evidence type="ECO:0000313" key="12">
    <source>
        <dbReference type="Proteomes" id="UP000016922"/>
    </source>
</evidence>
<dbReference type="PROSITE" id="PS50089">
    <property type="entry name" value="ZF_RING_2"/>
    <property type="match status" value="1"/>
</dbReference>
<keyword evidence="5 8" id="KW-0863">Zinc-finger</keyword>
<keyword evidence="6" id="KW-0833">Ubl conjugation pathway</keyword>
<evidence type="ECO:0000256" key="4">
    <source>
        <dbReference type="ARBA" id="ARBA00022723"/>
    </source>
</evidence>
<dbReference type="HOGENOM" id="CLU_021597_2_0_1"/>
<evidence type="ECO:0000259" key="10">
    <source>
        <dbReference type="PROSITE" id="PS50089"/>
    </source>
</evidence>
<gene>
    <name evidence="11" type="ORF">GLAREA_04015</name>
</gene>
<dbReference type="InterPro" id="IPR051834">
    <property type="entry name" value="RING_finger_E3_ligase"/>
</dbReference>
<dbReference type="GO" id="GO:0061630">
    <property type="term" value="F:ubiquitin protein ligase activity"/>
    <property type="evidence" value="ECO:0007669"/>
    <property type="project" value="UniProtKB-EC"/>
</dbReference>
<evidence type="ECO:0000256" key="8">
    <source>
        <dbReference type="PROSITE-ProRule" id="PRU00175"/>
    </source>
</evidence>
<dbReference type="FunFam" id="3.30.40.10:FF:000127">
    <property type="entry name" value="E3 ubiquitin-protein ligase RNF181"/>
    <property type="match status" value="1"/>
</dbReference>
<keyword evidence="3" id="KW-0808">Transferase</keyword>
<dbReference type="GeneID" id="19463070"/>
<feature type="compositionally biased region" description="Basic and acidic residues" evidence="9">
    <location>
        <begin position="399"/>
        <end position="411"/>
    </location>
</feature>
<evidence type="ECO:0000256" key="3">
    <source>
        <dbReference type="ARBA" id="ARBA00022679"/>
    </source>
</evidence>
<keyword evidence="7" id="KW-0862">Zinc</keyword>
<feature type="compositionally biased region" description="Gly residues" evidence="9">
    <location>
        <begin position="169"/>
        <end position="183"/>
    </location>
</feature>
<feature type="domain" description="RING-type" evidence="10">
    <location>
        <begin position="327"/>
        <end position="368"/>
    </location>
</feature>
<dbReference type="GO" id="GO:0006511">
    <property type="term" value="P:ubiquitin-dependent protein catabolic process"/>
    <property type="evidence" value="ECO:0007669"/>
    <property type="project" value="TreeGrafter"/>
</dbReference>
<dbReference type="AlphaFoldDB" id="S3DXF3"/>
<protein>
    <recommendedName>
        <fullName evidence="2">RING-type E3 ubiquitin transferase</fullName>
        <ecNumber evidence="2">2.3.2.27</ecNumber>
    </recommendedName>
</protein>
<feature type="compositionally biased region" description="Basic and acidic residues" evidence="9">
    <location>
        <begin position="536"/>
        <end position="546"/>
    </location>
</feature>
<accession>S3DXF3</accession>
<dbReference type="Gene3D" id="3.30.40.10">
    <property type="entry name" value="Zinc/RING finger domain, C3HC4 (zinc finger)"/>
    <property type="match status" value="1"/>
</dbReference>
<comment type="catalytic activity">
    <reaction evidence="1">
        <text>S-ubiquitinyl-[E2 ubiquitin-conjugating enzyme]-L-cysteine + [acceptor protein]-L-lysine = [E2 ubiquitin-conjugating enzyme]-L-cysteine + N(6)-ubiquitinyl-[acceptor protein]-L-lysine.</text>
        <dbReference type="EC" id="2.3.2.27"/>
    </reaction>
</comment>
<dbReference type="GO" id="GO:0005634">
    <property type="term" value="C:nucleus"/>
    <property type="evidence" value="ECO:0007669"/>
    <property type="project" value="TreeGrafter"/>
</dbReference>
<dbReference type="KEGG" id="glz:GLAREA_04015"/>
<dbReference type="PANTHER" id="PTHR45931:SF3">
    <property type="entry name" value="RING ZINC FINGER-CONTAINING PROTEIN"/>
    <property type="match status" value="1"/>
</dbReference>
<dbReference type="RefSeq" id="XP_008082459.1">
    <property type="nucleotide sequence ID" value="XM_008084268.1"/>
</dbReference>
<reference evidence="11 12" key="1">
    <citation type="journal article" date="2013" name="BMC Genomics">
        <title>Genomics-driven discovery of the pneumocandin biosynthetic gene cluster in the fungus Glarea lozoyensis.</title>
        <authorList>
            <person name="Chen L."/>
            <person name="Yue Q."/>
            <person name="Zhang X."/>
            <person name="Xiang M."/>
            <person name="Wang C."/>
            <person name="Li S."/>
            <person name="Che Y."/>
            <person name="Ortiz-Lopez F.J."/>
            <person name="Bills G.F."/>
            <person name="Liu X."/>
            <person name="An Z."/>
        </authorList>
    </citation>
    <scope>NUCLEOTIDE SEQUENCE [LARGE SCALE GENOMIC DNA]</scope>
    <source>
        <strain evidence="12">ATCC 20868 / MF5171</strain>
    </source>
</reference>
<evidence type="ECO:0000256" key="1">
    <source>
        <dbReference type="ARBA" id="ARBA00000900"/>
    </source>
</evidence>
<dbReference type="InterPro" id="IPR001841">
    <property type="entry name" value="Znf_RING"/>
</dbReference>
<feature type="region of interest" description="Disordered" evidence="9">
    <location>
        <begin position="51"/>
        <end position="91"/>
    </location>
</feature>
<evidence type="ECO:0000313" key="11">
    <source>
        <dbReference type="EMBL" id="EPE31048.1"/>
    </source>
</evidence>
<feature type="region of interest" description="Disordered" evidence="9">
    <location>
        <begin position="375"/>
        <end position="546"/>
    </location>
</feature>
<dbReference type="EMBL" id="KE145363">
    <property type="protein sequence ID" value="EPE31048.1"/>
    <property type="molecule type" value="Genomic_DNA"/>
</dbReference>
<dbReference type="SUPFAM" id="SSF57850">
    <property type="entry name" value="RING/U-box"/>
    <property type="match status" value="1"/>
</dbReference>
<dbReference type="STRING" id="1116229.S3DXF3"/>
<sequence>MSENRGGGGGRHLDATGDREVVYCHQCHAEWYNDEHGLECPTCEGQITEIVTPGESDPRPAAEPQSQVPPDFDRIRNHNPWETTDSDPEEADIDEHVTGVRSPGGGPRVTYFTRTIRSRGDGRGERNAEGSEDNPDVVMTDFQNMLSGLIGPAFQAGQPGRSGQDTLFNGGGPFNAGPAGGGNVHTFGGRTTNGHIMGARYTFTTNLPAQGGPGQREGQGDDITALLGNIFGGMGAHQDHVHEHGPRPAGGMPPGLQSLFAALLNPANMRSGDAVYSQEALDQIISNLMEQHPQSNAPGPASPDAIASLPKKKVDEKMLGDDGKGECSVCMDDVQLGEEVVSLPCSHWFHETCVGLWLSEHNTCPICRKGIDSATTPASNTQGATSTSSPSQNPSSPWRDNRGPERPDRLSRSNTTGSRNESRLASIRHFGRLTPTHEDEPAAQAPRRWQVVGDRNPYSTTSERQSDPSSPRRLRSSRQNSDQSAPPPRIRSSRQNSESSGRSYTSDLSSRRRSTTATSQAESGGGSGPFAWLRSRWGDRGTRDGR</sequence>
<dbReference type="GO" id="GO:0016567">
    <property type="term" value="P:protein ubiquitination"/>
    <property type="evidence" value="ECO:0007669"/>
    <property type="project" value="UniProtKB-ARBA"/>
</dbReference>
<dbReference type="Pfam" id="PF13639">
    <property type="entry name" value="zf-RING_2"/>
    <property type="match status" value="1"/>
</dbReference>
<dbReference type="SMART" id="SM00184">
    <property type="entry name" value="RING"/>
    <property type="match status" value="1"/>
</dbReference>
<evidence type="ECO:0000256" key="2">
    <source>
        <dbReference type="ARBA" id="ARBA00012483"/>
    </source>
</evidence>
<keyword evidence="12" id="KW-1185">Reference proteome</keyword>
<dbReference type="InterPro" id="IPR013083">
    <property type="entry name" value="Znf_RING/FYVE/PHD"/>
</dbReference>
<feature type="region of interest" description="Disordered" evidence="9">
    <location>
        <begin position="115"/>
        <end position="136"/>
    </location>
</feature>
<feature type="compositionally biased region" description="Polar residues" evidence="9">
    <location>
        <begin position="375"/>
        <end position="384"/>
    </location>
</feature>
<dbReference type="OMA" id="GDRMFCH"/>
<feature type="compositionally biased region" description="Basic and acidic residues" evidence="9">
    <location>
        <begin position="118"/>
        <end position="129"/>
    </location>
</feature>
<dbReference type="eggNOG" id="KOG0800">
    <property type="taxonomic scope" value="Eukaryota"/>
</dbReference>
<feature type="compositionally biased region" description="Low complexity" evidence="9">
    <location>
        <begin position="385"/>
        <end position="397"/>
    </location>
</feature>
<dbReference type="GO" id="GO:0008270">
    <property type="term" value="F:zinc ion binding"/>
    <property type="evidence" value="ECO:0007669"/>
    <property type="project" value="UniProtKB-KW"/>
</dbReference>
<keyword evidence="4" id="KW-0479">Metal-binding</keyword>
<feature type="compositionally biased region" description="Low complexity" evidence="9">
    <location>
        <begin position="493"/>
        <end position="508"/>
    </location>
</feature>
<name>S3DXF3_GLAL2</name>
<dbReference type="PANTHER" id="PTHR45931">
    <property type="entry name" value="SI:CH211-59O9.10"/>
    <property type="match status" value="1"/>
</dbReference>
<dbReference type="OrthoDB" id="8062037at2759"/>
<evidence type="ECO:0000256" key="9">
    <source>
        <dbReference type="SAM" id="MobiDB-lite"/>
    </source>
</evidence>
<evidence type="ECO:0000256" key="7">
    <source>
        <dbReference type="ARBA" id="ARBA00022833"/>
    </source>
</evidence>
<dbReference type="Proteomes" id="UP000016922">
    <property type="component" value="Unassembled WGS sequence"/>
</dbReference>
<dbReference type="EC" id="2.3.2.27" evidence="2"/>
<organism evidence="11 12">
    <name type="scientific">Glarea lozoyensis (strain ATCC 20868 / MF5171)</name>
    <dbReference type="NCBI Taxonomy" id="1116229"/>
    <lineage>
        <taxon>Eukaryota</taxon>
        <taxon>Fungi</taxon>
        <taxon>Dikarya</taxon>
        <taxon>Ascomycota</taxon>
        <taxon>Pezizomycotina</taxon>
        <taxon>Leotiomycetes</taxon>
        <taxon>Helotiales</taxon>
        <taxon>Helotiaceae</taxon>
        <taxon>Glarea</taxon>
    </lineage>
</organism>